<dbReference type="STRING" id="670580.A0A1X6MYF1"/>
<dbReference type="GO" id="GO:0009251">
    <property type="term" value="P:glucan catabolic process"/>
    <property type="evidence" value="ECO:0007669"/>
    <property type="project" value="TreeGrafter"/>
</dbReference>
<dbReference type="AlphaFoldDB" id="A0A1X6MYF1"/>
<organism evidence="7 8">
    <name type="scientific">Postia placenta MAD-698-R-SB12</name>
    <dbReference type="NCBI Taxonomy" id="670580"/>
    <lineage>
        <taxon>Eukaryota</taxon>
        <taxon>Fungi</taxon>
        <taxon>Dikarya</taxon>
        <taxon>Basidiomycota</taxon>
        <taxon>Agaricomycotina</taxon>
        <taxon>Agaricomycetes</taxon>
        <taxon>Polyporales</taxon>
        <taxon>Adustoporiaceae</taxon>
        <taxon>Rhodonia</taxon>
    </lineage>
</organism>
<dbReference type="InterPro" id="IPR001547">
    <property type="entry name" value="Glyco_hydro_5"/>
</dbReference>
<dbReference type="RefSeq" id="XP_024338040.1">
    <property type="nucleotide sequence ID" value="XM_024482082.1"/>
</dbReference>
<dbReference type="Gene3D" id="3.20.20.80">
    <property type="entry name" value="Glycosidases"/>
    <property type="match status" value="1"/>
</dbReference>
<dbReference type="EMBL" id="KZ110599">
    <property type="protein sequence ID" value="OSX61246.1"/>
    <property type="molecule type" value="Genomic_DNA"/>
</dbReference>
<dbReference type="GO" id="GO:0009986">
    <property type="term" value="C:cell surface"/>
    <property type="evidence" value="ECO:0007669"/>
    <property type="project" value="TreeGrafter"/>
</dbReference>
<dbReference type="PROSITE" id="PS00659">
    <property type="entry name" value="GLYCOSYL_HYDROL_F5"/>
    <property type="match status" value="1"/>
</dbReference>
<evidence type="ECO:0000256" key="5">
    <source>
        <dbReference type="SAM" id="MobiDB-lite"/>
    </source>
</evidence>
<dbReference type="GeneID" id="36327032"/>
<dbReference type="SUPFAM" id="SSF51445">
    <property type="entry name" value="(Trans)glycosidases"/>
    <property type="match status" value="1"/>
</dbReference>
<name>A0A1X6MYF1_9APHY</name>
<sequence>MHKLSKFLKQQMHPQPQLQAAQPQTSAPSLSQDMAFPTELDFYRYRKQRGINLGSWFVLERWIADSPFRLAAAPGQSDLDVARGANAQAVLEQHWDTWITEDDWAWIAQRGINTVRLPIGYYHICGADPSVLPGTDFAEYAHVFAGAWDRITKAIATAHRYGLGVLIAPGKQNADPHSGTSSSPTFFTNPYNMSHTIHVLSALLWHLTAFARSHNPPLPNLVGIELLNEPHHHETLQTWYLDAFRALRAVDPTIPLYIGDVWMTDQYADFLSGAAREFAVIDHHLYRCFTQQDISTSVIEHTRVLSDPNEWTPQMFARVAQKLEGSGCAIIVGEWSGGLNPGSLQGIGNEDQARRQYIEAQLRLFDRWCAGWFFWTYKKEQKGDKGWSFRDAVEAGVFPGRVGLSPRRPFTDDPERTIRRDQARNAALGMIPKPLEPRRLTE</sequence>
<dbReference type="GO" id="GO:0046557">
    <property type="term" value="F:glucan endo-1,6-beta-glucosidase activity"/>
    <property type="evidence" value="ECO:0007669"/>
    <property type="project" value="TreeGrafter"/>
</dbReference>
<keyword evidence="3 4" id="KW-0326">Glycosidase</keyword>
<comment type="similarity">
    <text evidence="1 4">Belongs to the glycosyl hydrolase 5 (cellulase A) family.</text>
</comment>
<protein>
    <submittedName>
        <fullName evidence="7">Glycoside hydrolase family 5 protein</fullName>
    </submittedName>
</protein>
<evidence type="ECO:0000256" key="3">
    <source>
        <dbReference type="ARBA" id="ARBA00023295"/>
    </source>
</evidence>
<feature type="domain" description="Glycoside hydrolase family 5" evidence="6">
    <location>
        <begin position="91"/>
        <end position="379"/>
    </location>
</feature>
<accession>A0A1X6MYF1</accession>
<dbReference type="Pfam" id="PF00150">
    <property type="entry name" value="Cellulase"/>
    <property type="match status" value="1"/>
</dbReference>
<evidence type="ECO:0000256" key="1">
    <source>
        <dbReference type="ARBA" id="ARBA00005641"/>
    </source>
</evidence>
<dbReference type="OrthoDB" id="1887033at2759"/>
<dbReference type="PANTHER" id="PTHR31297:SF43">
    <property type="entry name" value="GLUCAN 1,3-BETA-GLUCOSIDASE 3"/>
    <property type="match status" value="1"/>
</dbReference>
<gene>
    <name evidence="7" type="ORF">POSPLADRAFT_1066498</name>
</gene>
<dbReference type="PANTHER" id="PTHR31297">
    <property type="entry name" value="GLUCAN ENDO-1,6-BETA-GLUCOSIDASE B"/>
    <property type="match status" value="1"/>
</dbReference>
<reference evidence="7 8" key="1">
    <citation type="submission" date="2017-04" db="EMBL/GenBank/DDBJ databases">
        <title>Genome Sequence of the Model Brown-Rot Fungus Postia placenta SB12.</title>
        <authorList>
            <consortium name="DOE Joint Genome Institute"/>
            <person name="Gaskell J."/>
            <person name="Kersten P."/>
            <person name="Larrondo L.F."/>
            <person name="Canessa P."/>
            <person name="Martinez D."/>
            <person name="Hibbett D."/>
            <person name="Schmoll M."/>
            <person name="Kubicek C.P."/>
            <person name="Martinez A.T."/>
            <person name="Yadav J."/>
            <person name="Master E."/>
            <person name="Magnuson J.K."/>
            <person name="James T."/>
            <person name="Yaver D."/>
            <person name="Berka R."/>
            <person name="Labutti K."/>
            <person name="Lipzen A."/>
            <person name="Aerts A."/>
            <person name="Barry K."/>
            <person name="Henrissat B."/>
            <person name="Blanchette R."/>
            <person name="Grigoriev I."/>
            <person name="Cullen D."/>
        </authorList>
    </citation>
    <scope>NUCLEOTIDE SEQUENCE [LARGE SCALE GENOMIC DNA]</scope>
    <source>
        <strain evidence="7 8">MAD-698-R-SB12</strain>
    </source>
</reference>
<keyword evidence="2 4" id="KW-0378">Hydrolase</keyword>
<evidence type="ECO:0000256" key="2">
    <source>
        <dbReference type="ARBA" id="ARBA00022801"/>
    </source>
</evidence>
<keyword evidence="8" id="KW-1185">Reference proteome</keyword>
<dbReference type="InterPro" id="IPR018087">
    <property type="entry name" value="Glyco_hydro_5_CS"/>
</dbReference>
<dbReference type="InterPro" id="IPR050386">
    <property type="entry name" value="Glycosyl_hydrolase_5"/>
</dbReference>
<dbReference type="GO" id="GO:0005576">
    <property type="term" value="C:extracellular region"/>
    <property type="evidence" value="ECO:0007669"/>
    <property type="project" value="TreeGrafter"/>
</dbReference>
<evidence type="ECO:0000259" key="6">
    <source>
        <dbReference type="Pfam" id="PF00150"/>
    </source>
</evidence>
<dbReference type="InterPro" id="IPR017853">
    <property type="entry name" value="GH"/>
</dbReference>
<evidence type="ECO:0000256" key="4">
    <source>
        <dbReference type="RuleBase" id="RU361153"/>
    </source>
</evidence>
<evidence type="ECO:0000313" key="7">
    <source>
        <dbReference type="EMBL" id="OSX61246.1"/>
    </source>
</evidence>
<feature type="region of interest" description="Disordered" evidence="5">
    <location>
        <begin position="422"/>
        <end position="442"/>
    </location>
</feature>
<dbReference type="Proteomes" id="UP000194127">
    <property type="component" value="Unassembled WGS sequence"/>
</dbReference>
<evidence type="ECO:0000313" key="8">
    <source>
        <dbReference type="Proteomes" id="UP000194127"/>
    </source>
</evidence>
<proteinExistence type="inferred from homology"/>